<dbReference type="AlphaFoldDB" id="A0A0C3D610"/>
<reference evidence="2" key="2">
    <citation type="submission" date="2015-01" db="EMBL/GenBank/DDBJ databases">
        <title>Evolutionary Origins and Diversification of the Mycorrhizal Mutualists.</title>
        <authorList>
            <consortium name="DOE Joint Genome Institute"/>
            <consortium name="Mycorrhizal Genomics Consortium"/>
            <person name="Kohler A."/>
            <person name="Kuo A."/>
            <person name="Nagy L.G."/>
            <person name="Floudas D."/>
            <person name="Copeland A."/>
            <person name="Barry K.W."/>
            <person name="Cichocki N."/>
            <person name="Veneault-Fourrey C."/>
            <person name="LaButti K."/>
            <person name="Lindquist E.A."/>
            <person name="Lipzen A."/>
            <person name="Lundell T."/>
            <person name="Morin E."/>
            <person name="Murat C."/>
            <person name="Riley R."/>
            <person name="Ohm R."/>
            <person name="Sun H."/>
            <person name="Tunlid A."/>
            <person name="Henrissat B."/>
            <person name="Grigoriev I.V."/>
            <person name="Hibbett D.S."/>
            <person name="Martin F."/>
        </authorList>
    </citation>
    <scope>NUCLEOTIDE SEQUENCE [LARGE SCALE GENOMIC DNA]</scope>
    <source>
        <strain evidence="2">Zn</strain>
    </source>
</reference>
<dbReference type="InParanoid" id="A0A0C3D610"/>
<name>A0A0C3D610_OIDMZ</name>
<evidence type="ECO:0000313" key="2">
    <source>
        <dbReference type="Proteomes" id="UP000054321"/>
    </source>
</evidence>
<organism evidence="1 2">
    <name type="scientific">Oidiodendron maius (strain Zn)</name>
    <dbReference type="NCBI Taxonomy" id="913774"/>
    <lineage>
        <taxon>Eukaryota</taxon>
        <taxon>Fungi</taxon>
        <taxon>Dikarya</taxon>
        <taxon>Ascomycota</taxon>
        <taxon>Pezizomycotina</taxon>
        <taxon>Leotiomycetes</taxon>
        <taxon>Leotiomycetes incertae sedis</taxon>
        <taxon>Myxotrichaceae</taxon>
        <taxon>Oidiodendron</taxon>
    </lineage>
</organism>
<evidence type="ECO:0000313" key="1">
    <source>
        <dbReference type="EMBL" id="KIN06749.1"/>
    </source>
</evidence>
<dbReference type="HOGENOM" id="CLU_1595041_0_0_1"/>
<keyword evidence="2" id="KW-1185">Reference proteome</keyword>
<protein>
    <submittedName>
        <fullName evidence="1">Uncharacterized protein</fullName>
    </submittedName>
</protein>
<reference evidence="1 2" key="1">
    <citation type="submission" date="2014-04" db="EMBL/GenBank/DDBJ databases">
        <authorList>
            <consortium name="DOE Joint Genome Institute"/>
            <person name="Kuo A."/>
            <person name="Martino E."/>
            <person name="Perotto S."/>
            <person name="Kohler A."/>
            <person name="Nagy L.G."/>
            <person name="Floudas D."/>
            <person name="Copeland A."/>
            <person name="Barry K.W."/>
            <person name="Cichocki N."/>
            <person name="Veneault-Fourrey C."/>
            <person name="LaButti K."/>
            <person name="Lindquist E.A."/>
            <person name="Lipzen A."/>
            <person name="Lundell T."/>
            <person name="Morin E."/>
            <person name="Murat C."/>
            <person name="Sun H."/>
            <person name="Tunlid A."/>
            <person name="Henrissat B."/>
            <person name="Grigoriev I.V."/>
            <person name="Hibbett D.S."/>
            <person name="Martin F."/>
            <person name="Nordberg H.P."/>
            <person name="Cantor M.N."/>
            <person name="Hua S.X."/>
        </authorList>
    </citation>
    <scope>NUCLEOTIDE SEQUENCE [LARGE SCALE GENOMIC DNA]</scope>
    <source>
        <strain evidence="1 2">Zn</strain>
    </source>
</reference>
<accession>A0A0C3D610</accession>
<proteinExistence type="predicted"/>
<gene>
    <name evidence="1" type="ORF">OIDMADRAFT_46680</name>
</gene>
<dbReference type="EMBL" id="KN832870">
    <property type="protein sequence ID" value="KIN06749.1"/>
    <property type="molecule type" value="Genomic_DNA"/>
</dbReference>
<sequence length="167" mass="18008">MLGFVTVVEGIVEKLDTLLLATLGFVTVAEGIVEKLDLLLLETPGFVTVAEDRPVGIGTFEHKIWSVFDPPGHTVHTDTLGLAADGNGEVIGNESGERANGGYQFSRTLIVYEGIRVITRGVDTGNHAGLARTDLAGIVVYWVQVCDWDRKHDVLISVNNVGMLSTF</sequence>
<dbReference type="Proteomes" id="UP000054321">
    <property type="component" value="Unassembled WGS sequence"/>
</dbReference>